<keyword evidence="1 2" id="KW-0238">DNA-binding</keyword>
<dbReference type="Proteomes" id="UP000600214">
    <property type="component" value="Unassembled WGS sequence"/>
</dbReference>
<dbReference type="Pfam" id="PF00440">
    <property type="entry name" value="TetR_N"/>
    <property type="match status" value="1"/>
</dbReference>
<dbReference type="EMBL" id="BMIA01000001">
    <property type="protein sequence ID" value="GGH22141.1"/>
    <property type="molecule type" value="Genomic_DNA"/>
</dbReference>
<feature type="domain" description="HTH tetR-type" evidence="3">
    <location>
        <begin position="2"/>
        <end position="62"/>
    </location>
</feature>
<keyword evidence="5" id="KW-1185">Reference proteome</keyword>
<dbReference type="SUPFAM" id="SSF46689">
    <property type="entry name" value="Homeodomain-like"/>
    <property type="match status" value="1"/>
</dbReference>
<dbReference type="PROSITE" id="PS50977">
    <property type="entry name" value="HTH_TETR_2"/>
    <property type="match status" value="1"/>
</dbReference>
<accession>A0ABQ1YDH5</accession>
<reference evidence="5" key="1">
    <citation type="journal article" date="2019" name="Int. J. Syst. Evol. Microbiol.">
        <title>The Global Catalogue of Microorganisms (GCM) 10K type strain sequencing project: providing services to taxonomists for standard genome sequencing and annotation.</title>
        <authorList>
            <consortium name="The Broad Institute Genomics Platform"/>
            <consortium name="The Broad Institute Genome Sequencing Center for Infectious Disease"/>
            <person name="Wu L."/>
            <person name="Ma J."/>
        </authorList>
    </citation>
    <scope>NUCLEOTIDE SEQUENCE [LARGE SCALE GENOMIC DNA]</scope>
    <source>
        <strain evidence="5">CGMCC 1.15288</strain>
    </source>
</reference>
<organism evidence="4 5">
    <name type="scientific">Dyadobacter endophyticus</name>
    <dbReference type="NCBI Taxonomy" id="1749036"/>
    <lineage>
        <taxon>Bacteria</taxon>
        <taxon>Pseudomonadati</taxon>
        <taxon>Bacteroidota</taxon>
        <taxon>Cytophagia</taxon>
        <taxon>Cytophagales</taxon>
        <taxon>Spirosomataceae</taxon>
        <taxon>Dyadobacter</taxon>
    </lineage>
</organism>
<dbReference type="InterPro" id="IPR001647">
    <property type="entry name" value="HTH_TetR"/>
</dbReference>
<gene>
    <name evidence="4" type="ORF">GCM10007423_03770</name>
</gene>
<evidence type="ECO:0000313" key="5">
    <source>
        <dbReference type="Proteomes" id="UP000600214"/>
    </source>
</evidence>
<evidence type="ECO:0000256" key="1">
    <source>
        <dbReference type="ARBA" id="ARBA00023125"/>
    </source>
</evidence>
<dbReference type="Pfam" id="PF13972">
    <property type="entry name" value="TetR"/>
    <property type="match status" value="1"/>
</dbReference>
<evidence type="ECO:0000256" key="2">
    <source>
        <dbReference type="PROSITE-ProRule" id="PRU00335"/>
    </source>
</evidence>
<dbReference type="InterPro" id="IPR025722">
    <property type="entry name" value="TetR"/>
</dbReference>
<comment type="caution">
    <text evidence="4">The sequence shown here is derived from an EMBL/GenBank/DDBJ whole genome shotgun (WGS) entry which is preliminary data.</text>
</comment>
<protein>
    <recommendedName>
        <fullName evidence="3">HTH tetR-type domain-containing protein</fullName>
    </recommendedName>
</protein>
<feature type="DNA-binding region" description="H-T-H motif" evidence="2">
    <location>
        <begin position="25"/>
        <end position="44"/>
    </location>
</feature>
<name>A0ABQ1YDH5_9BACT</name>
<proteinExistence type="predicted"/>
<dbReference type="Gene3D" id="1.10.357.10">
    <property type="entry name" value="Tetracycline Repressor, domain 2"/>
    <property type="match status" value="1"/>
</dbReference>
<dbReference type="InterPro" id="IPR009057">
    <property type="entry name" value="Homeodomain-like_sf"/>
</dbReference>
<dbReference type="RefSeq" id="WP_229221211.1">
    <property type="nucleotide sequence ID" value="NZ_BMIA01000001.1"/>
</dbReference>
<evidence type="ECO:0000259" key="3">
    <source>
        <dbReference type="PROSITE" id="PS50977"/>
    </source>
</evidence>
<evidence type="ECO:0000313" key="4">
    <source>
        <dbReference type="EMBL" id="GGH22141.1"/>
    </source>
</evidence>
<sequence length="208" mass="23950">MNATQEKIIKRALELFNLKGIEYVGMRELAADLGIRIGNLTYYFPTKDDLVFNISQAYTESNSAIHSNLPVDSLYDFLQKNKLLFENGLKYQCLLLSMVHLMEQNTRIAANYQGNVMQNRISGLVHDIELLEENKYLKFSSGDDKLLIISSNSLQSRFWLSEAVLTESRQHLARQLTHYLRMKAHLFRPYATKKGIGDIDRFVGELNP</sequence>